<dbReference type="PANTHER" id="PTHR23542:SF1">
    <property type="entry name" value="MAJOR FACILITATOR SUPERFAMILY (MFS) PROFILE DOMAIN-CONTAINING PROTEIN"/>
    <property type="match status" value="1"/>
</dbReference>
<proteinExistence type="predicted"/>
<evidence type="ECO:0000313" key="7">
    <source>
        <dbReference type="EMBL" id="MDH6180936.1"/>
    </source>
</evidence>
<keyword evidence="4 5" id="KW-0472">Membrane</keyword>
<dbReference type="InterPro" id="IPR036259">
    <property type="entry name" value="MFS_trans_sf"/>
</dbReference>
<evidence type="ECO:0000256" key="2">
    <source>
        <dbReference type="ARBA" id="ARBA00022692"/>
    </source>
</evidence>
<evidence type="ECO:0000313" key="8">
    <source>
        <dbReference type="Proteomes" id="UP001160142"/>
    </source>
</evidence>
<feature type="transmembrane region" description="Helical" evidence="5">
    <location>
        <begin position="221"/>
        <end position="246"/>
    </location>
</feature>
<feature type="transmembrane region" description="Helical" evidence="5">
    <location>
        <begin position="57"/>
        <end position="78"/>
    </location>
</feature>
<keyword evidence="3 5" id="KW-1133">Transmembrane helix</keyword>
<dbReference type="InterPro" id="IPR011701">
    <property type="entry name" value="MFS"/>
</dbReference>
<comment type="subcellular location">
    <subcellularLocation>
        <location evidence="1">Cell membrane</location>
        <topology evidence="1">Multi-pass membrane protein</topology>
    </subcellularLocation>
</comment>
<dbReference type="Gene3D" id="1.20.1250.20">
    <property type="entry name" value="MFS general substrate transporter like domains"/>
    <property type="match status" value="1"/>
</dbReference>
<accession>A0ABT6KLN7</accession>
<dbReference type="InterPro" id="IPR020846">
    <property type="entry name" value="MFS_dom"/>
</dbReference>
<feature type="transmembrane region" description="Helical" evidence="5">
    <location>
        <begin position="161"/>
        <end position="178"/>
    </location>
</feature>
<feature type="domain" description="Major facilitator superfamily (MFS) profile" evidence="6">
    <location>
        <begin position="182"/>
        <end position="414"/>
    </location>
</feature>
<feature type="transmembrane region" description="Helical" evidence="5">
    <location>
        <begin position="118"/>
        <end position="140"/>
    </location>
</feature>
<feature type="transmembrane region" description="Helical" evidence="5">
    <location>
        <begin position="286"/>
        <end position="303"/>
    </location>
</feature>
<gene>
    <name evidence="7" type="ORF">M2152_001118</name>
</gene>
<evidence type="ECO:0000256" key="3">
    <source>
        <dbReference type="ARBA" id="ARBA00022989"/>
    </source>
</evidence>
<feature type="transmembrane region" description="Helical" evidence="5">
    <location>
        <begin position="90"/>
        <end position="112"/>
    </location>
</feature>
<dbReference type="SUPFAM" id="SSF103473">
    <property type="entry name" value="MFS general substrate transporter"/>
    <property type="match status" value="1"/>
</dbReference>
<keyword evidence="8" id="KW-1185">Reference proteome</keyword>
<keyword evidence="2 5" id="KW-0812">Transmembrane</keyword>
<evidence type="ECO:0000259" key="6">
    <source>
        <dbReference type="PROSITE" id="PS50850"/>
    </source>
</evidence>
<reference evidence="7 8" key="1">
    <citation type="submission" date="2023-04" db="EMBL/GenBank/DDBJ databases">
        <title>Genome Encyclopedia of Bacteria and Archaea VI: Functional Genomics of Type Strains.</title>
        <authorList>
            <person name="Whitman W."/>
        </authorList>
    </citation>
    <scope>NUCLEOTIDE SEQUENCE [LARGE SCALE GENOMIC DNA]</scope>
    <source>
        <strain evidence="7 8">SG_E_30_P1</strain>
    </source>
</reference>
<evidence type="ECO:0000256" key="1">
    <source>
        <dbReference type="ARBA" id="ARBA00004651"/>
    </source>
</evidence>
<name>A0ABT6KLN7_9MICO</name>
<feature type="transmembrane region" description="Helical" evidence="5">
    <location>
        <begin position="343"/>
        <end position="366"/>
    </location>
</feature>
<protein>
    <submittedName>
        <fullName evidence="7">MFS family permease</fullName>
    </submittedName>
</protein>
<dbReference type="PANTHER" id="PTHR23542">
    <property type="match status" value="1"/>
</dbReference>
<evidence type="ECO:0000256" key="5">
    <source>
        <dbReference type="SAM" id="Phobius"/>
    </source>
</evidence>
<dbReference type="Proteomes" id="UP001160142">
    <property type="component" value="Unassembled WGS sequence"/>
</dbReference>
<dbReference type="Pfam" id="PF07690">
    <property type="entry name" value="MFS_1"/>
    <property type="match status" value="1"/>
</dbReference>
<sequence length="414" mass="42096">MAFGPFSAARSVVSPYLEVLNSPRRRAFVAAAWAGRFPKSGLSLGLILLIALTEGSYAIAGAVAAVFVIALAISGPRWSRAMDRYGVRRVLPIAAASLSVFAVALLCAITLAAPLWAWFVLAALTGLSVVDMGSVVRARWVALLSERERLPAFALESINDELVFVISPPVITIVATLAHPSLGFALGLAAGVGGYLVFALLPSPERSSQRHRGRARLHPGVFGVIGAFAAMGIVFGSFDISVVALAESEGAPVAAGLLIGVFALASVISGTVLGSRSPRRSRARRFILAAVAYSVAVPALALASNLLIAGLACAIAGLVTSPLMITGLSLVESRADHTRLTETLAYPTAAIAVGGMIGAAAAGYVIDGHAPQAGFLVAALAAVTVIASAGVGEALASRASGPGHPNDVGGLGRI</sequence>
<dbReference type="EMBL" id="JARXVQ010000001">
    <property type="protein sequence ID" value="MDH6180936.1"/>
    <property type="molecule type" value="Genomic_DNA"/>
</dbReference>
<feature type="transmembrane region" description="Helical" evidence="5">
    <location>
        <begin position="184"/>
        <end position="201"/>
    </location>
</feature>
<organism evidence="7 8">
    <name type="scientific">Antiquaquibacter oligotrophicus</name>
    <dbReference type="NCBI Taxonomy" id="2880260"/>
    <lineage>
        <taxon>Bacteria</taxon>
        <taxon>Bacillati</taxon>
        <taxon>Actinomycetota</taxon>
        <taxon>Actinomycetes</taxon>
        <taxon>Micrococcales</taxon>
        <taxon>Microbacteriaceae</taxon>
        <taxon>Antiquaquibacter</taxon>
    </lineage>
</organism>
<feature type="transmembrane region" description="Helical" evidence="5">
    <location>
        <begin position="372"/>
        <end position="391"/>
    </location>
</feature>
<evidence type="ECO:0000256" key="4">
    <source>
        <dbReference type="ARBA" id="ARBA00023136"/>
    </source>
</evidence>
<feature type="transmembrane region" description="Helical" evidence="5">
    <location>
        <begin position="309"/>
        <end position="331"/>
    </location>
</feature>
<comment type="caution">
    <text evidence="7">The sequence shown here is derived from an EMBL/GenBank/DDBJ whole genome shotgun (WGS) entry which is preliminary data.</text>
</comment>
<dbReference type="RefSeq" id="WP_322133263.1">
    <property type="nucleotide sequence ID" value="NZ_CP085036.1"/>
</dbReference>
<dbReference type="PROSITE" id="PS50850">
    <property type="entry name" value="MFS"/>
    <property type="match status" value="1"/>
</dbReference>
<feature type="transmembrane region" description="Helical" evidence="5">
    <location>
        <begin position="252"/>
        <end position="274"/>
    </location>
</feature>